<evidence type="ECO:0000256" key="1">
    <source>
        <dbReference type="SAM" id="MobiDB-lite"/>
    </source>
</evidence>
<organism evidence="3 4">
    <name type="scientific">Dyella japonica DSM 16301</name>
    <dbReference type="NCBI Taxonomy" id="1440762"/>
    <lineage>
        <taxon>Bacteria</taxon>
        <taxon>Pseudomonadati</taxon>
        <taxon>Pseudomonadota</taxon>
        <taxon>Gammaproteobacteria</taxon>
        <taxon>Lysobacterales</taxon>
        <taxon>Rhodanobacteraceae</taxon>
        <taxon>Dyella</taxon>
    </lineage>
</organism>
<feature type="transmembrane region" description="Helical" evidence="2">
    <location>
        <begin position="961"/>
        <end position="980"/>
    </location>
</feature>
<dbReference type="Proteomes" id="UP000035481">
    <property type="component" value="Unassembled WGS sequence"/>
</dbReference>
<feature type="transmembrane region" description="Helical" evidence="2">
    <location>
        <begin position="714"/>
        <end position="739"/>
    </location>
</feature>
<feature type="transmembrane region" description="Helical" evidence="2">
    <location>
        <begin position="652"/>
        <end position="671"/>
    </location>
</feature>
<dbReference type="EMBL" id="JPLA01000032">
    <property type="protein sequence ID" value="KLD63113.1"/>
    <property type="molecule type" value="Genomic_DNA"/>
</dbReference>
<gene>
    <name evidence="3" type="ORF">Y882_13095</name>
</gene>
<evidence type="ECO:0000313" key="3">
    <source>
        <dbReference type="EMBL" id="KLD63113.1"/>
    </source>
</evidence>
<protein>
    <submittedName>
        <fullName evidence="3">Uncharacterized protein</fullName>
    </submittedName>
</protein>
<dbReference type="PATRIC" id="fig|1440762.4.peg.2256"/>
<feature type="transmembrane region" description="Helical" evidence="2">
    <location>
        <begin position="804"/>
        <end position="827"/>
    </location>
</feature>
<accession>A0A0G9H0R5</accession>
<proteinExistence type="predicted"/>
<feature type="compositionally biased region" description="Basic and acidic residues" evidence="1">
    <location>
        <begin position="613"/>
        <end position="627"/>
    </location>
</feature>
<sequence length="1069" mass="116282">MAAASSVAPPPVTSSSYFVAASELPHPLRPFEHLPGNAAINVHAAVVTMPDPVETRLGRSFDTELTALVSAFQAKEYVLDGFAFTWAPRAPDDKPAPNEADASRRSLPSVMLFRKDNWRSCKSKTDKQADAAACESTYYVLFLVGETPSFGIHPESFIRAARCAMALDASNRQQKNSLPDAFNQTDCDRIAWKAPINGVSWSCDANLAVIGPTFSGAMESMASALSKVATEARDQAIKSAAATAKATNQASGNAALETTGAACQGPGHLNIVLRTPSASVDSNDQIVQNAYLSPLQPFVSLNYTPLAYSVGHQLERVKRYLERRILRGDKVVILSEESSFGLGASKLAMPSSSSSSAPPALPASTASSPASSSSTATARRVQFISVQFPPNIAAIRSEHVQLKQEESKQRRSMLPERLLELDLTGVERGVDQPPTYQPSLSSRSDELMLYQTFDALQRFVTPAAVIIVATDVRDRLFLLSEIRNAFPGALPVVLEQDNLMVHPDYRAMSRGSIIMPAGKSLLCLNASGLDCFPAKAAPDASPREQASPSSAGNAPELVANHCTRAASRRFFSFPTDYAANMFRAVVGLICPSDASPNEPAMLVATLAGFQRVDESVPDQRDEQDKRGAQRNSKTMGDIPIVADTRMQLQQPVYLSMGIVLGILLVTAVWLVRNGRTPELATLPLSRHAMRWMDMVKTPNGARASRQAGEPRTSWWWLAPWIAFAVFGIVVAACKIIVMFPPATPGDTDLAHGTDRWALICLCLAYACFVAFCGVRMRVWNAYCLAIAEHVDASSRLKVRLYHRAYLRASVATVLLLLVLVLCVNDYLPTGAHSVWLSAFAGAFVLGSSGFFLVLYLEGLDRWRCMSLELSRTVTAVQESTGVKEWPTPKLLDERPRSPFNVVMRIDNYNALRRPDLAAWVRQTNALLGGTVDPSFDKAKLREWQAVLVSQMKLAGTAVRSSAWCAVLGATVTLMLIQVYPPVYERLQTTAAAILMLLGFAAITYGVLTLEKDYLLGRMFTNDKDQLTLGGALSALWPKLLAMGSILITVFLPDAWDWLNSAVKAVNSLR</sequence>
<keyword evidence="2" id="KW-0472">Membrane</keyword>
<keyword evidence="2" id="KW-1133">Transmembrane helix</keyword>
<feature type="transmembrane region" description="Helical" evidence="2">
    <location>
        <begin position="986"/>
        <end position="1007"/>
    </location>
</feature>
<evidence type="ECO:0000256" key="2">
    <source>
        <dbReference type="SAM" id="Phobius"/>
    </source>
</evidence>
<reference evidence="3 4" key="1">
    <citation type="journal article" date="2015" name="Antonie Van Leeuwenhoek">
        <title>A phylogenomic and molecular marker based taxonomic framework for the order Xanthomonadales: proposal to transfer the families Algiphilaceae and Solimonadaceae to the order Nevskiales ord. nov. and to create a new family within the order Xanthomonadales, the family Rhodanobacteraceae fam. nov., containing the genus Rhodanobacter and its closest relatives.</title>
        <authorList>
            <person name="Naushad S."/>
            <person name="Adeolu M."/>
            <person name="Wong S."/>
            <person name="Sohail M."/>
            <person name="Schellhorn H.E."/>
            <person name="Gupta R.S."/>
        </authorList>
    </citation>
    <scope>NUCLEOTIDE SEQUENCE [LARGE SCALE GENOMIC DNA]</scope>
    <source>
        <strain evidence="3 4">DSM 16301</strain>
    </source>
</reference>
<feature type="region of interest" description="Disordered" evidence="1">
    <location>
        <begin position="346"/>
        <end position="373"/>
    </location>
</feature>
<name>A0A0G9H0R5_9GAMM</name>
<feature type="transmembrane region" description="Helical" evidence="2">
    <location>
        <begin position="1028"/>
        <end position="1051"/>
    </location>
</feature>
<comment type="caution">
    <text evidence="3">The sequence shown here is derived from an EMBL/GenBank/DDBJ whole genome shotgun (WGS) entry which is preliminary data.</text>
</comment>
<keyword evidence="2" id="KW-0812">Transmembrane</keyword>
<feature type="region of interest" description="Disordered" evidence="1">
    <location>
        <begin position="613"/>
        <end position="635"/>
    </location>
</feature>
<feature type="transmembrane region" description="Helical" evidence="2">
    <location>
        <begin position="755"/>
        <end position="774"/>
    </location>
</feature>
<feature type="transmembrane region" description="Helical" evidence="2">
    <location>
        <begin position="833"/>
        <end position="856"/>
    </location>
</feature>
<evidence type="ECO:0000313" key="4">
    <source>
        <dbReference type="Proteomes" id="UP000035481"/>
    </source>
</evidence>
<dbReference type="AlphaFoldDB" id="A0A0G9H0R5"/>